<dbReference type="SMART" id="SM00173">
    <property type="entry name" value="RAS"/>
    <property type="match status" value="1"/>
</dbReference>
<keyword evidence="3" id="KW-0342">GTP-binding</keyword>
<dbReference type="InterPro" id="IPR001806">
    <property type="entry name" value="Small_GTPase"/>
</dbReference>
<dbReference type="FunFam" id="3.40.50.300:FF:000586">
    <property type="entry name" value="Rab family GTPase"/>
    <property type="match status" value="1"/>
</dbReference>
<comment type="subcellular location">
    <subcellularLocation>
        <location evidence="1">Endomembrane system</location>
    </subcellularLocation>
</comment>
<dbReference type="OrthoDB" id="9989112at2759"/>
<protein>
    <submittedName>
        <fullName evidence="5">Ras and ef-hand domain-containing protein</fullName>
    </submittedName>
</protein>
<evidence type="ECO:0000256" key="4">
    <source>
        <dbReference type="ARBA" id="ARBA00023136"/>
    </source>
</evidence>
<evidence type="ECO:0000313" key="5">
    <source>
        <dbReference type="EMBL" id="KAJ5080210.1"/>
    </source>
</evidence>
<reference evidence="5" key="1">
    <citation type="submission" date="2022-10" db="EMBL/GenBank/DDBJ databases">
        <title>Novel sulphate-reducing endosymbionts in the free-living metamonad Anaeramoeba.</title>
        <authorList>
            <person name="Jerlstrom-Hultqvist J."/>
            <person name="Cepicka I."/>
            <person name="Gallot-Lavallee L."/>
            <person name="Salas-Leiva D."/>
            <person name="Curtis B.A."/>
            <person name="Zahonova K."/>
            <person name="Pipaliya S."/>
            <person name="Dacks J."/>
            <person name="Roger A.J."/>
        </authorList>
    </citation>
    <scope>NUCLEOTIDE SEQUENCE</scope>
    <source>
        <strain evidence="5">BMAN</strain>
    </source>
</reference>
<dbReference type="GO" id="GO:0003924">
    <property type="term" value="F:GTPase activity"/>
    <property type="evidence" value="ECO:0007669"/>
    <property type="project" value="InterPro"/>
</dbReference>
<dbReference type="PROSITE" id="PS51421">
    <property type="entry name" value="RAS"/>
    <property type="match status" value="1"/>
</dbReference>
<evidence type="ECO:0000256" key="2">
    <source>
        <dbReference type="ARBA" id="ARBA00022741"/>
    </source>
</evidence>
<dbReference type="OMA" id="QAPPEHG"/>
<dbReference type="SMART" id="SM00176">
    <property type="entry name" value="RAN"/>
    <property type="match status" value="1"/>
</dbReference>
<accession>A0A9Q0LZN2</accession>
<dbReference type="SMART" id="SM00174">
    <property type="entry name" value="RHO"/>
    <property type="match status" value="1"/>
</dbReference>
<evidence type="ECO:0000313" key="6">
    <source>
        <dbReference type="Proteomes" id="UP001149090"/>
    </source>
</evidence>
<dbReference type="SMART" id="SM00175">
    <property type="entry name" value="RAB"/>
    <property type="match status" value="1"/>
</dbReference>
<keyword evidence="2" id="KW-0547">Nucleotide-binding</keyword>
<dbReference type="AlphaFoldDB" id="A0A9Q0LZN2"/>
<dbReference type="PROSITE" id="PS51420">
    <property type="entry name" value="RHO"/>
    <property type="match status" value="1"/>
</dbReference>
<dbReference type="PANTHER" id="PTHR47977">
    <property type="entry name" value="RAS-RELATED PROTEIN RAB"/>
    <property type="match status" value="1"/>
</dbReference>
<comment type="caution">
    <text evidence="5">The sequence shown here is derived from an EMBL/GenBank/DDBJ whole genome shotgun (WGS) entry which is preliminary data.</text>
</comment>
<dbReference type="Gene3D" id="3.40.50.300">
    <property type="entry name" value="P-loop containing nucleotide triphosphate hydrolases"/>
    <property type="match status" value="1"/>
</dbReference>
<proteinExistence type="predicted"/>
<keyword evidence="4" id="KW-0472">Membrane</keyword>
<dbReference type="NCBIfam" id="TIGR00231">
    <property type="entry name" value="small_GTP"/>
    <property type="match status" value="1"/>
</dbReference>
<evidence type="ECO:0000256" key="3">
    <source>
        <dbReference type="ARBA" id="ARBA00023134"/>
    </source>
</evidence>
<dbReference type="SUPFAM" id="SSF52540">
    <property type="entry name" value="P-loop containing nucleoside triphosphate hydrolases"/>
    <property type="match status" value="1"/>
</dbReference>
<name>A0A9Q0LZN2_ANAIG</name>
<gene>
    <name evidence="5" type="ORF">M0811_03694</name>
</gene>
<dbReference type="InterPro" id="IPR050227">
    <property type="entry name" value="Rab"/>
</dbReference>
<dbReference type="EMBL" id="JAPDFW010000011">
    <property type="protein sequence ID" value="KAJ5080210.1"/>
    <property type="molecule type" value="Genomic_DNA"/>
</dbReference>
<dbReference type="Proteomes" id="UP001149090">
    <property type="component" value="Unassembled WGS sequence"/>
</dbReference>
<dbReference type="InterPro" id="IPR005225">
    <property type="entry name" value="Small_GTP-bd"/>
</dbReference>
<dbReference type="GO" id="GO:0012505">
    <property type="term" value="C:endomembrane system"/>
    <property type="evidence" value="ECO:0007669"/>
    <property type="project" value="UniProtKB-SubCell"/>
</dbReference>
<dbReference type="PROSITE" id="PS51419">
    <property type="entry name" value="RAB"/>
    <property type="match status" value="1"/>
</dbReference>
<dbReference type="CDD" id="cd00154">
    <property type="entry name" value="Rab"/>
    <property type="match status" value="1"/>
</dbReference>
<dbReference type="GO" id="GO:0005525">
    <property type="term" value="F:GTP binding"/>
    <property type="evidence" value="ECO:0007669"/>
    <property type="project" value="UniProtKB-KW"/>
</dbReference>
<dbReference type="PRINTS" id="PR00449">
    <property type="entry name" value="RASTRNSFRMNG"/>
</dbReference>
<keyword evidence="6" id="KW-1185">Reference proteome</keyword>
<dbReference type="Pfam" id="PF00071">
    <property type="entry name" value="Ras"/>
    <property type="match status" value="1"/>
</dbReference>
<evidence type="ECO:0000256" key="1">
    <source>
        <dbReference type="ARBA" id="ARBA00004308"/>
    </source>
</evidence>
<dbReference type="PROSITE" id="PS51417">
    <property type="entry name" value="ARF"/>
    <property type="match status" value="1"/>
</dbReference>
<dbReference type="InterPro" id="IPR027417">
    <property type="entry name" value="P-loop_NTPase"/>
</dbReference>
<organism evidence="5 6">
    <name type="scientific">Anaeramoeba ignava</name>
    <name type="common">Anaerobic marine amoeba</name>
    <dbReference type="NCBI Taxonomy" id="1746090"/>
    <lineage>
        <taxon>Eukaryota</taxon>
        <taxon>Metamonada</taxon>
        <taxon>Anaeramoebidae</taxon>
        <taxon>Anaeramoeba</taxon>
    </lineage>
</organism>
<dbReference type="SMART" id="SM00177">
    <property type="entry name" value="ARF"/>
    <property type="match status" value="1"/>
</dbReference>
<sequence>MEFNQSNSSRVLKILIVGDSNVGKSCVLLNFCESKFRTETDSTIGVDFRFADIIIHKKPIKLQIWDTAGQEKFRSITNTYYRTADGIMITYDLTNKESFSQLSEWFVEINSSAPEDTQLILIANKKDLEEQRQVSFSEGENFAQTQNCPFLEVSAKTGENIKEAFHILAKNTLKSANKKKEETIALDKKGRSHCC</sequence>